<dbReference type="AlphaFoldDB" id="A0A8X6MZA6"/>
<accession>A0A8X6MZA6</accession>
<protein>
    <submittedName>
        <fullName evidence="1">Uncharacterized protein</fullName>
    </submittedName>
</protein>
<sequence length="85" mass="10135">MSGIELSPPQLQYIYFLLEMKKELKDLLKNQIAGVLLQFETEDYWDDKTQLHLRPVRWKAKRCFNNAEFIIYSDRKPDVVLSPAF</sequence>
<evidence type="ECO:0000313" key="2">
    <source>
        <dbReference type="Proteomes" id="UP000887013"/>
    </source>
</evidence>
<evidence type="ECO:0000313" key="1">
    <source>
        <dbReference type="EMBL" id="GFS85871.1"/>
    </source>
</evidence>
<name>A0A8X6MZA6_NEPPI</name>
<proteinExistence type="predicted"/>
<gene>
    <name evidence="1" type="ORF">NPIL_346641</name>
</gene>
<keyword evidence="2" id="KW-1185">Reference proteome</keyword>
<dbReference type="EMBL" id="BMAW01098640">
    <property type="protein sequence ID" value="GFS85871.1"/>
    <property type="molecule type" value="Genomic_DNA"/>
</dbReference>
<organism evidence="1 2">
    <name type="scientific">Nephila pilipes</name>
    <name type="common">Giant wood spider</name>
    <name type="synonym">Nephila maculata</name>
    <dbReference type="NCBI Taxonomy" id="299642"/>
    <lineage>
        <taxon>Eukaryota</taxon>
        <taxon>Metazoa</taxon>
        <taxon>Ecdysozoa</taxon>
        <taxon>Arthropoda</taxon>
        <taxon>Chelicerata</taxon>
        <taxon>Arachnida</taxon>
        <taxon>Araneae</taxon>
        <taxon>Araneomorphae</taxon>
        <taxon>Entelegynae</taxon>
        <taxon>Araneoidea</taxon>
        <taxon>Nephilidae</taxon>
        <taxon>Nephila</taxon>
    </lineage>
</organism>
<dbReference type="Proteomes" id="UP000887013">
    <property type="component" value="Unassembled WGS sequence"/>
</dbReference>
<reference evidence="1" key="1">
    <citation type="submission" date="2020-08" db="EMBL/GenBank/DDBJ databases">
        <title>Multicomponent nature underlies the extraordinary mechanical properties of spider dragline silk.</title>
        <authorList>
            <person name="Kono N."/>
            <person name="Nakamura H."/>
            <person name="Mori M."/>
            <person name="Yoshida Y."/>
            <person name="Ohtoshi R."/>
            <person name="Malay A.D."/>
            <person name="Moran D.A.P."/>
            <person name="Tomita M."/>
            <person name="Numata K."/>
            <person name="Arakawa K."/>
        </authorList>
    </citation>
    <scope>NUCLEOTIDE SEQUENCE</scope>
</reference>
<comment type="caution">
    <text evidence="1">The sequence shown here is derived from an EMBL/GenBank/DDBJ whole genome shotgun (WGS) entry which is preliminary data.</text>
</comment>